<dbReference type="EMBL" id="CP017813">
    <property type="protein sequence ID" value="APJ38344.1"/>
    <property type="molecule type" value="Genomic_DNA"/>
</dbReference>
<evidence type="ECO:0000256" key="2">
    <source>
        <dbReference type="SAM" id="Coils"/>
    </source>
</evidence>
<accession>A0A1L4FRX4</accession>
<keyword evidence="4" id="KW-1185">Reference proteome</keyword>
<keyword evidence="2" id="KW-0175">Coiled coil</keyword>
<dbReference type="STRING" id="48003.BLA55_01485"/>
<dbReference type="KEGG" id="mpul:BLA55_01485"/>
<dbReference type="RefSeq" id="WP_073372347.1">
    <property type="nucleotide sequence ID" value="NZ_CP017813.1"/>
</dbReference>
<dbReference type="GO" id="GO:0043590">
    <property type="term" value="C:bacterial nucleoid"/>
    <property type="evidence" value="ECO:0007669"/>
    <property type="project" value="UniProtKB-UniRule"/>
</dbReference>
<dbReference type="InterPro" id="IPR004401">
    <property type="entry name" value="YbaB/EbfC"/>
</dbReference>
<keyword evidence="1" id="KW-0238">DNA-binding</keyword>
<dbReference type="AlphaFoldDB" id="A0A1L4FRX4"/>
<organism evidence="3 4">
    <name type="scientific">Mycoplasmopsis pullorum</name>
    <dbReference type="NCBI Taxonomy" id="48003"/>
    <lineage>
        <taxon>Bacteria</taxon>
        <taxon>Bacillati</taxon>
        <taxon>Mycoplasmatota</taxon>
        <taxon>Mycoplasmoidales</taxon>
        <taxon>Metamycoplasmataceae</taxon>
        <taxon>Mycoplasmopsis</taxon>
    </lineage>
</organism>
<proteinExistence type="inferred from homology"/>
<comment type="subcellular location">
    <subcellularLocation>
        <location evidence="1">Cytoplasm</location>
        <location evidence="1">Nucleoid</location>
    </subcellularLocation>
</comment>
<dbReference type="PIRSF" id="PIRSF004555">
    <property type="entry name" value="UCP004555"/>
    <property type="match status" value="1"/>
</dbReference>
<comment type="function">
    <text evidence="1">Binds to DNA and alters its conformation. May be involved in regulation of gene expression, nucleoid organization and DNA protection.</text>
</comment>
<evidence type="ECO:0000313" key="3">
    <source>
        <dbReference type="EMBL" id="APJ38344.1"/>
    </source>
</evidence>
<comment type="subunit">
    <text evidence="1">Homodimer.</text>
</comment>
<dbReference type="OrthoDB" id="399030at2"/>
<feature type="coiled-coil region" evidence="2">
    <location>
        <begin position="2"/>
        <end position="29"/>
    </location>
</feature>
<sequence length="95" mass="10975">MNPEMIKRLKKMQAEMEAKQKELESKEFTVKKQGIEIIGTGDLKITKINIDEMLIDPDDKELLEDLLMIAINELTEQIQEEQEKLTPQMPGGMPF</sequence>
<reference evidence="4" key="1">
    <citation type="submission" date="2016-10" db="EMBL/GenBank/DDBJ databases">
        <authorList>
            <person name="Beylefeld A."/>
            <person name="Abolnik C."/>
        </authorList>
    </citation>
    <scope>NUCLEOTIDE SEQUENCE [LARGE SCALE GENOMIC DNA]</scope>
    <source>
        <strain evidence="4">B359_6</strain>
    </source>
</reference>
<dbReference type="NCBIfam" id="TIGR00103">
    <property type="entry name" value="DNA_YbaB_EbfC"/>
    <property type="match status" value="1"/>
</dbReference>
<dbReference type="GO" id="GO:0003677">
    <property type="term" value="F:DNA binding"/>
    <property type="evidence" value="ECO:0007669"/>
    <property type="project" value="UniProtKB-UniRule"/>
</dbReference>
<protein>
    <recommendedName>
        <fullName evidence="1">Nucleoid-associated protein BLA55_01485</fullName>
    </recommendedName>
</protein>
<dbReference type="SUPFAM" id="SSF82607">
    <property type="entry name" value="YbaB-like"/>
    <property type="match status" value="1"/>
</dbReference>
<dbReference type="HAMAP" id="MF_00274">
    <property type="entry name" value="DNA_YbaB_EbfC"/>
    <property type="match status" value="1"/>
</dbReference>
<dbReference type="Pfam" id="PF02575">
    <property type="entry name" value="YbaB_DNA_bd"/>
    <property type="match status" value="1"/>
</dbReference>
<evidence type="ECO:0000313" key="4">
    <source>
        <dbReference type="Proteomes" id="UP000184322"/>
    </source>
</evidence>
<dbReference type="InterPro" id="IPR036894">
    <property type="entry name" value="YbaB-like_sf"/>
</dbReference>
<dbReference type="GO" id="GO:0005737">
    <property type="term" value="C:cytoplasm"/>
    <property type="evidence" value="ECO:0007669"/>
    <property type="project" value="UniProtKB-UniRule"/>
</dbReference>
<dbReference type="Proteomes" id="UP000184322">
    <property type="component" value="Chromosome"/>
</dbReference>
<comment type="similarity">
    <text evidence="1">Belongs to the YbaB/EbfC family.</text>
</comment>
<evidence type="ECO:0000256" key="1">
    <source>
        <dbReference type="HAMAP-Rule" id="MF_00274"/>
    </source>
</evidence>
<name>A0A1L4FRX4_9BACT</name>
<dbReference type="Gene3D" id="3.30.1310.10">
    <property type="entry name" value="Nucleoid-associated protein YbaB-like domain"/>
    <property type="match status" value="1"/>
</dbReference>
<gene>
    <name evidence="3" type="ORF">BLA55_01485</name>
</gene>
<keyword evidence="1" id="KW-0963">Cytoplasm</keyword>